<dbReference type="Pfam" id="PF13518">
    <property type="entry name" value="HTH_28"/>
    <property type="match status" value="1"/>
</dbReference>
<dbReference type="InterPro" id="IPR055247">
    <property type="entry name" value="InsJ-like_HTH"/>
</dbReference>
<evidence type="ECO:0000313" key="3">
    <source>
        <dbReference type="Proteomes" id="UP000006852"/>
    </source>
</evidence>
<dbReference type="RefSeq" id="WP_013702271.1">
    <property type="nucleotide sequence ID" value="NC_015385.1"/>
</dbReference>
<dbReference type="KEGG" id="tsu:Tresu_2149"/>
<keyword evidence="3" id="KW-1185">Reference proteome</keyword>
<dbReference type="Gene3D" id="1.10.10.60">
    <property type="entry name" value="Homeodomain-like"/>
    <property type="match status" value="1"/>
</dbReference>
<dbReference type="AlphaFoldDB" id="F2NW97"/>
<evidence type="ECO:0000259" key="1">
    <source>
        <dbReference type="Pfam" id="PF13518"/>
    </source>
</evidence>
<evidence type="ECO:0000313" key="2">
    <source>
        <dbReference type="EMBL" id="AEB15018.1"/>
    </source>
</evidence>
<dbReference type="SUPFAM" id="SSF46689">
    <property type="entry name" value="Homeodomain-like"/>
    <property type="match status" value="1"/>
</dbReference>
<dbReference type="OrthoDB" id="9781005at2"/>
<protein>
    <recommendedName>
        <fullName evidence="1">Insertion element IS150 protein InsJ-like helix-turn-helix domain-containing protein</fullName>
    </recommendedName>
</protein>
<gene>
    <name evidence="2" type="ordered locus">Tresu_2149</name>
</gene>
<dbReference type="GeneID" id="302999271"/>
<dbReference type="Proteomes" id="UP000006852">
    <property type="component" value="Chromosome"/>
</dbReference>
<organism evidence="2 3">
    <name type="scientific">Treponema succinifaciens (strain ATCC 33096 / DSM 2489 / 6091)</name>
    <dbReference type="NCBI Taxonomy" id="869209"/>
    <lineage>
        <taxon>Bacteria</taxon>
        <taxon>Pseudomonadati</taxon>
        <taxon>Spirochaetota</taxon>
        <taxon>Spirochaetia</taxon>
        <taxon>Spirochaetales</taxon>
        <taxon>Treponemataceae</taxon>
        <taxon>Treponema</taxon>
    </lineage>
</organism>
<dbReference type="HOGENOM" id="CLU_2921438_0_0_12"/>
<sequence length="61" mass="7089">MGKQKFSIEFKLEVIGKYEMGTCGYKKLAKMYGLSRDTVRSWVLNPKLNPKKNSEEETTEQ</sequence>
<feature type="domain" description="Insertion element IS150 protein InsJ-like helix-turn-helix" evidence="1">
    <location>
        <begin position="10"/>
        <end position="43"/>
    </location>
</feature>
<dbReference type="EMBL" id="CP002631">
    <property type="protein sequence ID" value="AEB15018.1"/>
    <property type="molecule type" value="Genomic_DNA"/>
</dbReference>
<proteinExistence type="predicted"/>
<name>F2NW97_TRES6</name>
<reference evidence="2 3" key="1">
    <citation type="journal article" date="2011" name="Stand. Genomic Sci.">
        <title>Complete genome sequence of Treponema succinifaciens type strain (6091).</title>
        <authorList>
            <person name="Han C."/>
            <person name="Gronow S."/>
            <person name="Teshima H."/>
            <person name="Lapidus A."/>
            <person name="Nolan M."/>
            <person name="Lucas S."/>
            <person name="Hammon N."/>
            <person name="Deshpande S."/>
            <person name="Cheng J.F."/>
            <person name="Zeytun A."/>
            <person name="Tapia R."/>
            <person name="Goodwin L."/>
            <person name="Pitluck S."/>
            <person name="Liolios K."/>
            <person name="Pagani I."/>
            <person name="Ivanova N."/>
            <person name="Mavromatis K."/>
            <person name="Mikhailova N."/>
            <person name="Huntemann M."/>
            <person name="Pati A."/>
            <person name="Chen A."/>
            <person name="Palaniappan K."/>
            <person name="Land M."/>
            <person name="Hauser L."/>
            <person name="Brambilla E.M."/>
            <person name="Rohde M."/>
            <person name="Goker M."/>
            <person name="Woyke T."/>
            <person name="Bristow J."/>
            <person name="Eisen J.A."/>
            <person name="Markowitz V."/>
            <person name="Hugenholtz P."/>
            <person name="Kyrpides N.C."/>
            <person name="Klenk H.P."/>
            <person name="Detter J.C."/>
        </authorList>
    </citation>
    <scope>NUCLEOTIDE SEQUENCE [LARGE SCALE GENOMIC DNA]</scope>
    <source>
        <strain evidence="3">ATCC 33096 / DSM 2489 / 6091</strain>
    </source>
</reference>
<dbReference type="InterPro" id="IPR009057">
    <property type="entry name" value="Homeodomain-like_sf"/>
</dbReference>
<accession>F2NW97</accession>
<reference evidence="3" key="2">
    <citation type="submission" date="2011-04" db="EMBL/GenBank/DDBJ databases">
        <title>The complete genome of chromosome of Treponema succinifaciens DSM 2489.</title>
        <authorList>
            <person name="Lucas S."/>
            <person name="Copeland A."/>
            <person name="Lapidus A."/>
            <person name="Bruce D."/>
            <person name="Goodwin L."/>
            <person name="Pitluck S."/>
            <person name="Peters L."/>
            <person name="Kyrpides N."/>
            <person name="Mavromatis K."/>
            <person name="Ivanova N."/>
            <person name="Ovchinnikova G."/>
            <person name="Teshima H."/>
            <person name="Detter J.C."/>
            <person name="Tapia R."/>
            <person name="Han C."/>
            <person name="Land M."/>
            <person name="Hauser L."/>
            <person name="Markowitz V."/>
            <person name="Cheng J.-F."/>
            <person name="Hugenholtz P."/>
            <person name="Woyke T."/>
            <person name="Wu D."/>
            <person name="Gronow S."/>
            <person name="Wellnitz S."/>
            <person name="Brambilla E."/>
            <person name="Klenk H.-P."/>
            <person name="Eisen J.A."/>
        </authorList>
    </citation>
    <scope>NUCLEOTIDE SEQUENCE [LARGE SCALE GENOMIC DNA]</scope>
    <source>
        <strain evidence="3">ATCC 33096 / DSM 2489 / 6091</strain>
    </source>
</reference>